<dbReference type="Gene3D" id="3.20.20.40">
    <property type="entry name" value="1, 4-beta cellobiohydrolase"/>
    <property type="match status" value="1"/>
</dbReference>
<dbReference type="InterPro" id="IPR036434">
    <property type="entry name" value="Beta_cellobiohydrolase_sf"/>
</dbReference>
<evidence type="ECO:0000313" key="14">
    <source>
        <dbReference type="Proteomes" id="UP000567795"/>
    </source>
</evidence>
<name>A0A852ZPL5_9ACTN</name>
<keyword evidence="5 9" id="KW-0119">Carbohydrate metabolism</keyword>
<dbReference type="SUPFAM" id="SSF51989">
    <property type="entry name" value="Glycosyl hydrolases family 6, cellulases"/>
    <property type="match status" value="1"/>
</dbReference>
<protein>
    <recommendedName>
        <fullName evidence="9">Glucanase</fullName>
        <ecNumber evidence="9">3.2.1.-</ecNumber>
    </recommendedName>
</protein>
<dbReference type="AlphaFoldDB" id="A0A852ZPL5"/>
<dbReference type="PROSITE" id="PS51172">
    <property type="entry name" value="CBM3"/>
    <property type="match status" value="1"/>
</dbReference>
<organism evidence="13 14">
    <name type="scientific">Allostreptomyces psammosilenae</name>
    <dbReference type="NCBI Taxonomy" id="1892865"/>
    <lineage>
        <taxon>Bacteria</taxon>
        <taxon>Bacillati</taxon>
        <taxon>Actinomycetota</taxon>
        <taxon>Actinomycetes</taxon>
        <taxon>Kitasatosporales</taxon>
        <taxon>Streptomycetaceae</taxon>
        <taxon>Allostreptomyces</taxon>
    </lineage>
</organism>
<comment type="caution">
    <text evidence="13">The sequence shown here is derived from an EMBL/GenBank/DDBJ whole genome shotgun (WGS) entry which is preliminary data.</text>
</comment>
<keyword evidence="4" id="KW-1015">Disulfide bond</keyword>
<evidence type="ECO:0000256" key="9">
    <source>
        <dbReference type="RuleBase" id="RU361186"/>
    </source>
</evidence>
<evidence type="ECO:0000256" key="4">
    <source>
        <dbReference type="ARBA" id="ARBA00023157"/>
    </source>
</evidence>
<evidence type="ECO:0000256" key="3">
    <source>
        <dbReference type="ARBA" id="ARBA00023001"/>
    </source>
</evidence>
<dbReference type="SUPFAM" id="SSF49384">
    <property type="entry name" value="Carbohydrate-binding domain"/>
    <property type="match status" value="1"/>
</dbReference>
<keyword evidence="1 9" id="KW-0732">Signal</keyword>
<dbReference type="SMART" id="SM00060">
    <property type="entry name" value="FN3"/>
    <property type="match status" value="1"/>
</dbReference>
<keyword evidence="2 9" id="KW-0378">Hydrolase</keyword>
<evidence type="ECO:0000256" key="5">
    <source>
        <dbReference type="ARBA" id="ARBA00023277"/>
    </source>
</evidence>
<dbReference type="InterPro" id="IPR001956">
    <property type="entry name" value="CBM3"/>
</dbReference>
<feature type="active site" evidence="8">
    <location>
        <position position="133"/>
    </location>
</feature>
<dbReference type="GO" id="GO:0030245">
    <property type="term" value="P:cellulose catabolic process"/>
    <property type="evidence" value="ECO:0007669"/>
    <property type="project" value="UniProtKB-KW"/>
</dbReference>
<dbReference type="InterPro" id="IPR016288">
    <property type="entry name" value="Beta_cellobiohydrolase"/>
</dbReference>
<feature type="domain" description="CBM3" evidence="12">
    <location>
        <begin position="574"/>
        <end position="724"/>
    </location>
</feature>
<dbReference type="PROSITE" id="PS00655">
    <property type="entry name" value="GLYCOSYL_HYDROL_F6_1"/>
    <property type="match status" value="1"/>
</dbReference>
<proteinExistence type="inferred from homology"/>
<keyword evidence="14" id="KW-1185">Reference proteome</keyword>
<dbReference type="RefSeq" id="WP_179812690.1">
    <property type="nucleotide sequence ID" value="NZ_JACBZD010000001.1"/>
</dbReference>
<feature type="signal peptide" evidence="9">
    <location>
        <begin position="1"/>
        <end position="40"/>
    </location>
</feature>
<accession>A0A852ZPL5</accession>
<dbReference type="PROSITE" id="PS50853">
    <property type="entry name" value="FN3"/>
    <property type="match status" value="1"/>
</dbReference>
<reference evidence="13 14" key="1">
    <citation type="submission" date="2020-07" db="EMBL/GenBank/DDBJ databases">
        <title>Sequencing the genomes of 1000 actinobacteria strains.</title>
        <authorList>
            <person name="Klenk H.-P."/>
        </authorList>
    </citation>
    <scope>NUCLEOTIDE SEQUENCE [LARGE SCALE GENOMIC DNA]</scope>
    <source>
        <strain evidence="13 14">DSM 42178</strain>
    </source>
</reference>
<evidence type="ECO:0000256" key="2">
    <source>
        <dbReference type="ARBA" id="ARBA00022801"/>
    </source>
</evidence>
<keyword evidence="3 9" id="KW-0136">Cellulose degradation</keyword>
<evidence type="ECO:0000256" key="1">
    <source>
        <dbReference type="ARBA" id="ARBA00022729"/>
    </source>
</evidence>
<dbReference type="Proteomes" id="UP000567795">
    <property type="component" value="Unassembled WGS sequence"/>
</dbReference>
<evidence type="ECO:0000313" key="13">
    <source>
        <dbReference type="EMBL" id="NYI03675.1"/>
    </source>
</evidence>
<dbReference type="SUPFAM" id="SSF49265">
    <property type="entry name" value="Fibronectin type III"/>
    <property type="match status" value="1"/>
</dbReference>
<dbReference type="Pfam" id="PF01341">
    <property type="entry name" value="Glyco_hydro_6"/>
    <property type="match status" value="1"/>
</dbReference>
<evidence type="ECO:0000259" key="11">
    <source>
        <dbReference type="PROSITE" id="PS50853"/>
    </source>
</evidence>
<dbReference type="InterPro" id="IPR001524">
    <property type="entry name" value="Glyco_hydro_6_CS"/>
</dbReference>
<keyword evidence="7 9" id="KW-0624">Polysaccharide degradation</keyword>
<dbReference type="SMART" id="SM01067">
    <property type="entry name" value="CBM_3"/>
    <property type="match status" value="1"/>
</dbReference>
<keyword evidence="6 9" id="KW-0326">Glycosidase</keyword>
<dbReference type="PANTHER" id="PTHR34876">
    <property type="match status" value="1"/>
</dbReference>
<dbReference type="GO" id="GO:0004553">
    <property type="term" value="F:hydrolase activity, hydrolyzing O-glycosyl compounds"/>
    <property type="evidence" value="ECO:0007669"/>
    <property type="project" value="InterPro"/>
</dbReference>
<evidence type="ECO:0000256" key="6">
    <source>
        <dbReference type="ARBA" id="ARBA00023295"/>
    </source>
</evidence>
<evidence type="ECO:0000256" key="10">
    <source>
        <dbReference type="SAM" id="MobiDB-lite"/>
    </source>
</evidence>
<dbReference type="InterPro" id="IPR008965">
    <property type="entry name" value="CBM2/CBM3_carb-bd_dom_sf"/>
</dbReference>
<dbReference type="InterPro" id="IPR013783">
    <property type="entry name" value="Ig-like_fold"/>
</dbReference>
<sequence length="724" mass="76017">MQPEPAPGARRPRLRRALSAAAALLLTSGLVATASGAAVAAEDVSAAARVDNPYVGANVYVNPEWSARAAAEPGGTAVSNQPTFVWLDRRAAINGVNGGMGLRDHLDEAVRQQQQKGGEMVFQVVVYNLPGRDCAALASAGELGPNDLPIYKSEFIDPITQILSDPAYASLRIATIIEVDSLPNLVTNAGGTNTTTPQCEEMKRNGGYVNGIGYALNKLGDIPNVYNYVDVAHHGWLGWDSNFRPAAQLFYQAANAEGATPADVTGFISNTANYSALTEPHFKITDTVNGQTVRQSKWVDWNYYLDELSFVQAFRTELIAQGFPSSIGMLIDTSRNGWGGANRPTGPGPLTSVDAYVNGSRVDRRIHLGNWCNQAGAGLGERPTVAPAAGVDAYVWAKPPGESDGASEEIPNDEGKRFDRMCDPTYTGNARNNFNMSGALGGAPLSGQWFSAQFRELLANAYPPVNGGGNPNPGDTQAPTVPAGLTVTGKTSSSVTLSWTPSTDNVAVTGYDVYRGSTKVNTTPVVGTTFTDSGLSASTAYSYTVRARDAAGNVSAASVAVSVTTDAGGGNPGPTGNVKVQYRNADSSATDNAIRPHLRIANTGTSALNLSTVTARYYFTRDGASSVNVFCDWAQIGCSNIRTNVVNLSTPVNGADAYVEISFTSGSVAAGQNTGDIQLRINKSDWSAFNEANDYSYGTGTSFADAPKIPAYTSGTLAWGTAAA</sequence>
<dbReference type="Gene3D" id="2.60.40.10">
    <property type="entry name" value="Immunoglobulins"/>
    <property type="match status" value="1"/>
</dbReference>
<feature type="chain" id="PRO_5033101862" description="Glucanase" evidence="9">
    <location>
        <begin position="41"/>
        <end position="724"/>
    </location>
</feature>
<dbReference type="Pfam" id="PF00041">
    <property type="entry name" value="fn3"/>
    <property type="match status" value="1"/>
</dbReference>
<dbReference type="InterPro" id="IPR003961">
    <property type="entry name" value="FN3_dom"/>
</dbReference>
<evidence type="ECO:0000259" key="12">
    <source>
        <dbReference type="PROSITE" id="PS51172"/>
    </source>
</evidence>
<evidence type="ECO:0000256" key="8">
    <source>
        <dbReference type="PROSITE-ProRule" id="PRU10056"/>
    </source>
</evidence>
<dbReference type="Pfam" id="PF00942">
    <property type="entry name" value="CBM_3"/>
    <property type="match status" value="1"/>
</dbReference>
<dbReference type="CDD" id="cd00063">
    <property type="entry name" value="FN3"/>
    <property type="match status" value="1"/>
</dbReference>
<dbReference type="GO" id="GO:0030248">
    <property type="term" value="F:cellulose binding"/>
    <property type="evidence" value="ECO:0007669"/>
    <property type="project" value="InterPro"/>
</dbReference>
<dbReference type="PRINTS" id="PR00733">
    <property type="entry name" value="GLHYDRLASE6"/>
</dbReference>
<dbReference type="FunFam" id="2.60.40.10:FF:001114">
    <property type="entry name" value="Chitinase A1"/>
    <property type="match status" value="1"/>
</dbReference>
<dbReference type="InterPro" id="IPR036966">
    <property type="entry name" value="CBM3_sf"/>
</dbReference>
<feature type="region of interest" description="Disordered" evidence="10">
    <location>
        <begin position="399"/>
        <end position="418"/>
    </location>
</feature>
<dbReference type="InterPro" id="IPR036116">
    <property type="entry name" value="FN3_sf"/>
</dbReference>
<gene>
    <name evidence="13" type="ORF">FHU37_000618</name>
</gene>
<evidence type="ECO:0000256" key="7">
    <source>
        <dbReference type="ARBA" id="ARBA00023326"/>
    </source>
</evidence>
<dbReference type="EMBL" id="JACBZD010000001">
    <property type="protein sequence ID" value="NYI03675.1"/>
    <property type="molecule type" value="Genomic_DNA"/>
</dbReference>
<dbReference type="Gene3D" id="2.60.40.710">
    <property type="entry name" value="Endoglucanase-like"/>
    <property type="match status" value="1"/>
</dbReference>
<dbReference type="EC" id="3.2.1.-" evidence="9"/>
<dbReference type="PANTHER" id="PTHR34876:SF4">
    <property type="entry name" value="1,4-BETA-D-GLUCAN CELLOBIOHYDROLASE C-RELATED"/>
    <property type="match status" value="1"/>
</dbReference>
<comment type="similarity">
    <text evidence="9">Belongs to the glycosyl hydrolase family 6.</text>
</comment>
<feature type="domain" description="Fibronectin type-III" evidence="11">
    <location>
        <begin position="481"/>
        <end position="568"/>
    </location>
</feature>